<dbReference type="RefSeq" id="WP_040133717.1">
    <property type="nucleotide sequence ID" value="NZ_CP008954.1"/>
</dbReference>
<keyword evidence="3" id="KW-1185">Reference proteome</keyword>
<gene>
    <name evidence="2" type="ORF">AJAP_42895</name>
</gene>
<evidence type="ECO:0000313" key="3">
    <source>
        <dbReference type="Proteomes" id="UP000028492"/>
    </source>
</evidence>
<dbReference type="AlphaFoldDB" id="A0A075VAI2"/>
<sequence>MKASKWSWPVPAAPARRAPAPAGHKPAGAAEQNGAPWSTFAMSEEDALRAGLKPAVRGGTPAGHARWLISNESTAKVVEEWESTRRYLERTADGGAPSWEREAMAEFFAALDEHVTPRGGYYAFPT</sequence>
<reference evidence="2 3" key="1">
    <citation type="journal article" date="2014" name="J. Biotechnol.">
        <title>Complete genome sequence of the actinobacterium Amycolatopsis japonica MG417-CF17(T) (=DSM 44213T) producing (S,S)-N,N'-ethylenediaminedisuccinic acid.</title>
        <authorList>
            <person name="Stegmann E."/>
            <person name="Albersmeier A."/>
            <person name="Spohn M."/>
            <person name="Gert H."/>
            <person name="Weber T."/>
            <person name="Wohlleben W."/>
            <person name="Kalinowski J."/>
            <person name="Ruckert C."/>
        </authorList>
    </citation>
    <scope>NUCLEOTIDE SEQUENCE [LARGE SCALE GENOMIC DNA]</scope>
    <source>
        <strain evidence="3">MG417-CF17 (DSM 44213)</strain>
        <plasmid evidence="2">pAmyja1</plasmid>
    </source>
</reference>
<dbReference type="HOGENOM" id="CLU_1976908_0_0_11"/>
<feature type="compositionally biased region" description="Low complexity" evidence="1">
    <location>
        <begin position="9"/>
        <end position="30"/>
    </location>
</feature>
<proteinExistence type="predicted"/>
<protein>
    <submittedName>
        <fullName evidence="2">Uncharacterized protein</fullName>
    </submittedName>
</protein>
<geneLocation type="plasmid" evidence="2 3">
    <name>pAmyja1</name>
</geneLocation>
<dbReference type="Proteomes" id="UP000028492">
    <property type="component" value="Plasmid pAmyja1"/>
</dbReference>
<name>A0A075VAI2_9PSEU</name>
<dbReference type="KEGG" id="aja:AJAP_42895"/>
<evidence type="ECO:0000256" key="1">
    <source>
        <dbReference type="SAM" id="MobiDB-lite"/>
    </source>
</evidence>
<evidence type="ECO:0000313" key="2">
    <source>
        <dbReference type="EMBL" id="AIG81346.1"/>
    </source>
</evidence>
<feature type="region of interest" description="Disordered" evidence="1">
    <location>
        <begin position="1"/>
        <end position="33"/>
    </location>
</feature>
<dbReference type="EMBL" id="CP008954">
    <property type="protein sequence ID" value="AIG81346.1"/>
    <property type="molecule type" value="Genomic_DNA"/>
</dbReference>
<organism evidence="2 3">
    <name type="scientific">Amycolatopsis japonica</name>
    <dbReference type="NCBI Taxonomy" id="208439"/>
    <lineage>
        <taxon>Bacteria</taxon>
        <taxon>Bacillati</taxon>
        <taxon>Actinomycetota</taxon>
        <taxon>Actinomycetes</taxon>
        <taxon>Pseudonocardiales</taxon>
        <taxon>Pseudonocardiaceae</taxon>
        <taxon>Amycolatopsis</taxon>
        <taxon>Amycolatopsis japonica group</taxon>
    </lineage>
</organism>
<accession>A0A075VAI2</accession>
<keyword evidence="2" id="KW-0614">Plasmid</keyword>